<dbReference type="RefSeq" id="WP_307148437.1">
    <property type="nucleotide sequence ID" value="NZ_JAUSTU010000001.1"/>
</dbReference>
<dbReference type="Proteomes" id="UP001231362">
    <property type="component" value="Unassembled WGS sequence"/>
</dbReference>
<dbReference type="Pfam" id="PF18768">
    <property type="entry name" value="RNPP_C"/>
    <property type="match status" value="1"/>
</dbReference>
<name>A0ABT9UYT8_9BACL</name>
<dbReference type="SMART" id="SM00530">
    <property type="entry name" value="HTH_XRE"/>
    <property type="match status" value="1"/>
</dbReference>
<dbReference type="SUPFAM" id="SSF48452">
    <property type="entry name" value="TPR-like"/>
    <property type="match status" value="1"/>
</dbReference>
<evidence type="ECO:0000313" key="2">
    <source>
        <dbReference type="EMBL" id="MDQ0153810.1"/>
    </source>
</evidence>
<protein>
    <submittedName>
        <fullName evidence="2">Transcriptional regulator with XRE-family HTH domain</fullName>
    </submittedName>
</protein>
<accession>A0ABT9UYT8</accession>
<dbReference type="InterPro" id="IPR001387">
    <property type="entry name" value="Cro/C1-type_HTH"/>
</dbReference>
<feature type="domain" description="HTH cro/C1-type" evidence="1">
    <location>
        <begin position="7"/>
        <end position="60"/>
    </location>
</feature>
<dbReference type="InterPro" id="IPR010982">
    <property type="entry name" value="Lambda_DNA-bd_dom_sf"/>
</dbReference>
<dbReference type="Gene3D" id="1.25.40.10">
    <property type="entry name" value="Tetratricopeptide repeat domain"/>
    <property type="match status" value="1"/>
</dbReference>
<dbReference type="CDD" id="cd00093">
    <property type="entry name" value="HTH_XRE"/>
    <property type="match status" value="1"/>
</dbReference>
<gene>
    <name evidence="2" type="ORF">J2S07_000108</name>
</gene>
<reference evidence="2 3" key="1">
    <citation type="submission" date="2023-07" db="EMBL/GenBank/DDBJ databases">
        <title>Genomic Encyclopedia of Type Strains, Phase IV (KMG-IV): sequencing the most valuable type-strain genomes for metagenomic binning, comparative biology and taxonomic classification.</title>
        <authorList>
            <person name="Goeker M."/>
        </authorList>
    </citation>
    <scope>NUCLEOTIDE SEQUENCE [LARGE SCALE GENOMIC DNA]</scope>
    <source>
        <strain evidence="2 3">DSM 23948</strain>
    </source>
</reference>
<sequence length="289" mass="34049">MNIGETIKSLRKLARMSQTELSKGICSQAQLSKIETKGEIPSATVLYKFSKKLGVDMNYFFELIETPRLDYIREVKKLMEECKKERNYHRLRDIVQSEKRNPLFQGTENKQFLLWHEAICFHYIEKESDQAITLLYDALSITENEVTKFYRETEIEILNSIAIIKKDQKLYEQAESIFLECLHLLKFIPSYNIIIKIRLLYGFSKLLTDKGDFIRSVTICKEGIDLCKKIEVLYLFGELQYQLGSNYARMQEHEKALEAFDHSINIFLVQDNHFLVTEVQKYRKELLGI</sequence>
<evidence type="ECO:0000259" key="1">
    <source>
        <dbReference type="PROSITE" id="PS50943"/>
    </source>
</evidence>
<comment type="caution">
    <text evidence="2">The sequence shown here is derived from an EMBL/GenBank/DDBJ whole genome shotgun (WGS) entry which is preliminary data.</text>
</comment>
<dbReference type="InterPro" id="IPR041315">
    <property type="entry name" value="PlcR_TPR"/>
</dbReference>
<dbReference type="SUPFAM" id="SSF47413">
    <property type="entry name" value="lambda repressor-like DNA-binding domains"/>
    <property type="match status" value="1"/>
</dbReference>
<dbReference type="PANTHER" id="PTHR37038:SF14">
    <property type="entry name" value="TRANSCRIPTIONAL ACTIVATOR"/>
    <property type="match status" value="1"/>
</dbReference>
<evidence type="ECO:0000313" key="3">
    <source>
        <dbReference type="Proteomes" id="UP001231362"/>
    </source>
</evidence>
<dbReference type="PROSITE" id="PS50943">
    <property type="entry name" value="HTH_CROC1"/>
    <property type="match status" value="1"/>
</dbReference>
<dbReference type="InterPro" id="IPR053163">
    <property type="entry name" value="HTH-type_regulator_Rgg"/>
</dbReference>
<dbReference type="Pfam" id="PF01381">
    <property type="entry name" value="HTH_3"/>
    <property type="match status" value="1"/>
</dbReference>
<keyword evidence="3" id="KW-1185">Reference proteome</keyword>
<dbReference type="PANTHER" id="PTHR37038">
    <property type="entry name" value="TRANSCRIPTIONAL REGULATOR-RELATED"/>
    <property type="match status" value="1"/>
</dbReference>
<proteinExistence type="predicted"/>
<dbReference type="EMBL" id="JAUSTU010000001">
    <property type="protein sequence ID" value="MDQ0153810.1"/>
    <property type="molecule type" value="Genomic_DNA"/>
</dbReference>
<dbReference type="InterPro" id="IPR011990">
    <property type="entry name" value="TPR-like_helical_dom_sf"/>
</dbReference>
<organism evidence="2 3">
    <name type="scientific">Anoxybacillus andreesenii</name>
    <dbReference type="NCBI Taxonomy" id="1325932"/>
    <lineage>
        <taxon>Bacteria</taxon>
        <taxon>Bacillati</taxon>
        <taxon>Bacillota</taxon>
        <taxon>Bacilli</taxon>
        <taxon>Bacillales</taxon>
        <taxon>Anoxybacillaceae</taxon>
        <taxon>Anoxybacillus</taxon>
    </lineage>
</organism>